<protein>
    <recommendedName>
        <fullName evidence="3">BioF2-like acetyltransferase domain-containing protein</fullName>
    </recommendedName>
</protein>
<sequence length="334" mass="37139">MPEGIMNAFHHPLFLTAMYGQRWRHYHAISPMGNFYHAPVLQPIGNSCYHYAEAWRGYAEPLAPSERSQIRDAFTTYSTWCRKQSLICELLRLDPLGKLRQLVDDIPNGRVVEGQPVAVLDKPDSMEQYRAQLPAACQRNLRSAKKQLEVRLIAAGDHHTLAEAAMLHSQTLQRVHAADKWFVQAANLQLLSSAPGFFNVGVFNRSDNSLVSFAGCLHEGGRLHVLLVGNGLRADCKGASDLLYESIVALAVERCPRDSVNRIYFGGGRSLDGSDSLMRFKLKFSLGRAVSCSYLALIHDAEAAASLSLSQVSESPVEPLSELQRQCFPFLNQE</sequence>
<proteinExistence type="predicted"/>
<dbReference type="InterPro" id="IPR016181">
    <property type="entry name" value="Acyl_CoA_acyltransferase"/>
</dbReference>
<evidence type="ECO:0008006" key="3">
    <source>
        <dbReference type="Google" id="ProtNLM"/>
    </source>
</evidence>
<evidence type="ECO:0000313" key="1">
    <source>
        <dbReference type="EMBL" id="MBH1931422.1"/>
    </source>
</evidence>
<dbReference type="EMBL" id="JADULK010000009">
    <property type="protein sequence ID" value="MBH1931422.1"/>
    <property type="molecule type" value="Genomic_DNA"/>
</dbReference>
<reference evidence="1 2" key="1">
    <citation type="submission" date="2020-11" db="EMBL/GenBank/DDBJ databases">
        <title>Enhanced detection system for hospital associated transmission using whole genome sequencing surveillance.</title>
        <authorList>
            <person name="Harrison L.H."/>
            <person name="Van Tyne D."/>
            <person name="Marsh J.W."/>
            <person name="Griffith M.P."/>
            <person name="Snyder D.J."/>
            <person name="Cooper V.S."/>
            <person name="Mustapha M."/>
        </authorList>
    </citation>
    <scope>NUCLEOTIDE SEQUENCE [LARGE SCALE GENOMIC DNA]</scope>
    <source>
        <strain evidence="1 2">SER00230</strain>
    </source>
</reference>
<dbReference type="Proteomes" id="UP000624159">
    <property type="component" value="Unassembled WGS sequence"/>
</dbReference>
<dbReference type="Gene3D" id="3.40.630.30">
    <property type="match status" value="1"/>
</dbReference>
<dbReference type="RefSeq" id="WP_126533029.1">
    <property type="nucleotide sequence ID" value="NZ_JADULK010000009.1"/>
</dbReference>
<accession>A0ABS0MGL3</accession>
<organism evidence="1 2">
    <name type="scientific">Serratia rubidaea</name>
    <name type="common">Serratia marinorubra</name>
    <dbReference type="NCBI Taxonomy" id="61652"/>
    <lineage>
        <taxon>Bacteria</taxon>
        <taxon>Pseudomonadati</taxon>
        <taxon>Pseudomonadota</taxon>
        <taxon>Gammaproteobacteria</taxon>
        <taxon>Enterobacterales</taxon>
        <taxon>Yersiniaceae</taxon>
        <taxon>Serratia</taxon>
    </lineage>
</organism>
<comment type="caution">
    <text evidence="1">The sequence shown here is derived from an EMBL/GenBank/DDBJ whole genome shotgun (WGS) entry which is preliminary data.</text>
</comment>
<gene>
    <name evidence="1" type="ORF">I5U13_17345</name>
</gene>
<keyword evidence="2" id="KW-1185">Reference proteome</keyword>
<evidence type="ECO:0000313" key="2">
    <source>
        <dbReference type="Proteomes" id="UP000624159"/>
    </source>
</evidence>
<dbReference type="SUPFAM" id="SSF55729">
    <property type="entry name" value="Acyl-CoA N-acyltransferases (Nat)"/>
    <property type="match status" value="1"/>
</dbReference>
<name>A0ABS0MGL3_SERRU</name>